<evidence type="ECO:0000256" key="1">
    <source>
        <dbReference type="SAM" id="Phobius"/>
    </source>
</evidence>
<accession>A0AAV6TLB1</accession>
<organism evidence="2 3">
    <name type="scientific">Oedothorax gibbosus</name>
    <dbReference type="NCBI Taxonomy" id="931172"/>
    <lineage>
        <taxon>Eukaryota</taxon>
        <taxon>Metazoa</taxon>
        <taxon>Ecdysozoa</taxon>
        <taxon>Arthropoda</taxon>
        <taxon>Chelicerata</taxon>
        <taxon>Arachnida</taxon>
        <taxon>Araneae</taxon>
        <taxon>Araneomorphae</taxon>
        <taxon>Entelegynae</taxon>
        <taxon>Araneoidea</taxon>
        <taxon>Linyphiidae</taxon>
        <taxon>Erigoninae</taxon>
        <taxon>Oedothorax</taxon>
    </lineage>
</organism>
<keyword evidence="1" id="KW-1133">Transmembrane helix</keyword>
<protein>
    <submittedName>
        <fullName evidence="2">Uncharacterized protein</fullName>
    </submittedName>
</protein>
<proteinExistence type="predicted"/>
<feature type="transmembrane region" description="Helical" evidence="1">
    <location>
        <begin position="142"/>
        <end position="163"/>
    </location>
</feature>
<comment type="caution">
    <text evidence="2">The sequence shown here is derived from an EMBL/GenBank/DDBJ whole genome shotgun (WGS) entry which is preliminary data.</text>
</comment>
<keyword evidence="3" id="KW-1185">Reference proteome</keyword>
<evidence type="ECO:0000313" key="3">
    <source>
        <dbReference type="Proteomes" id="UP000827092"/>
    </source>
</evidence>
<feature type="non-terminal residue" evidence="2">
    <location>
        <position position="1"/>
    </location>
</feature>
<dbReference type="EMBL" id="JAFNEN010002593">
    <property type="protein sequence ID" value="KAG8172554.1"/>
    <property type="molecule type" value="Genomic_DNA"/>
</dbReference>
<keyword evidence="1" id="KW-0472">Membrane</keyword>
<sequence length="184" mass="20510">ACGSEICRNGAQCKDGKCECPTGLSGTDCGTVEGCTEDLEKTCKIISSKCIYDSKKEKKASCECTKDNQKFDGKNCKDCSCGENEVCFFYEKKEKQCPCIDKFSNIMEHVNYATAVNLEHVLLFKATKNVIAIISTKTKKEFAMYAIVVNMEFVVLIMARKFVLAKPSLQIKMELAWIVSVESK</sequence>
<evidence type="ECO:0000313" key="2">
    <source>
        <dbReference type="EMBL" id="KAG8172554.1"/>
    </source>
</evidence>
<gene>
    <name evidence="2" type="ORF">JTE90_029426</name>
</gene>
<dbReference type="Proteomes" id="UP000827092">
    <property type="component" value="Unassembled WGS sequence"/>
</dbReference>
<keyword evidence="1" id="KW-0812">Transmembrane</keyword>
<reference evidence="2 3" key="1">
    <citation type="journal article" date="2022" name="Nat. Ecol. Evol.">
        <title>A masculinizing supergene underlies an exaggerated male reproductive morph in a spider.</title>
        <authorList>
            <person name="Hendrickx F."/>
            <person name="De Corte Z."/>
            <person name="Sonet G."/>
            <person name="Van Belleghem S.M."/>
            <person name="Kostlbacher S."/>
            <person name="Vangestel C."/>
        </authorList>
    </citation>
    <scope>NUCLEOTIDE SEQUENCE [LARGE SCALE GENOMIC DNA]</scope>
    <source>
        <strain evidence="2">W744_W776</strain>
    </source>
</reference>
<dbReference type="AlphaFoldDB" id="A0AAV6TLB1"/>
<name>A0AAV6TLB1_9ARAC</name>